<feature type="domain" description="Ice-binding protein C-terminal" evidence="3">
    <location>
        <begin position="82"/>
        <end position="106"/>
    </location>
</feature>
<dbReference type="EMBL" id="WQMS01000014">
    <property type="protein sequence ID" value="MVO78657.1"/>
    <property type="molecule type" value="Genomic_DNA"/>
</dbReference>
<organism evidence="4 5">
    <name type="scientific">Sphingomonas horti</name>
    <dbReference type="NCBI Taxonomy" id="2682842"/>
    <lineage>
        <taxon>Bacteria</taxon>
        <taxon>Pseudomonadati</taxon>
        <taxon>Pseudomonadota</taxon>
        <taxon>Alphaproteobacteria</taxon>
        <taxon>Sphingomonadales</taxon>
        <taxon>Sphingomonadaceae</taxon>
        <taxon>Sphingomonas</taxon>
    </lineage>
</organism>
<dbReference type="AlphaFoldDB" id="A0A6I4J2S3"/>
<evidence type="ECO:0000313" key="5">
    <source>
        <dbReference type="Proteomes" id="UP000441389"/>
    </source>
</evidence>
<name>A0A6I4J2S3_9SPHN</name>
<evidence type="ECO:0000256" key="2">
    <source>
        <dbReference type="SAM" id="SignalP"/>
    </source>
</evidence>
<comment type="caution">
    <text evidence="4">The sequence shown here is derived from an EMBL/GenBank/DDBJ whole genome shotgun (WGS) entry which is preliminary data.</text>
</comment>
<keyword evidence="1" id="KW-0812">Transmembrane</keyword>
<evidence type="ECO:0000256" key="1">
    <source>
        <dbReference type="SAM" id="Phobius"/>
    </source>
</evidence>
<dbReference type="NCBIfam" id="TIGR02595">
    <property type="entry name" value="PEP_CTERM"/>
    <property type="match status" value="1"/>
</dbReference>
<accession>A0A6I4J2S3</accession>
<keyword evidence="5" id="KW-1185">Reference proteome</keyword>
<dbReference type="NCBIfam" id="NF035944">
    <property type="entry name" value="PEPxxWA-CTERM"/>
    <property type="match status" value="1"/>
</dbReference>
<gene>
    <name evidence="4" type="ORF">GON01_12035</name>
</gene>
<dbReference type="InterPro" id="IPR013424">
    <property type="entry name" value="Ice-binding_C"/>
</dbReference>
<evidence type="ECO:0000313" key="4">
    <source>
        <dbReference type="EMBL" id="MVO78657.1"/>
    </source>
</evidence>
<sequence>MVRAAVFLSVAMLTTSPAWAAVLMDSAPSAPADRPVLPPSANGLPRGHVVIDNFENTLKDDAIFASYDAAPAAVPAAPNVSAAPEPATWAMMLGGFVLAGAAIRRRAARALPSR</sequence>
<keyword evidence="1" id="KW-1133">Transmembrane helix</keyword>
<reference evidence="4 5" key="1">
    <citation type="submission" date="2019-12" db="EMBL/GenBank/DDBJ databases">
        <authorList>
            <person name="Huq M.A."/>
        </authorList>
    </citation>
    <scope>NUCLEOTIDE SEQUENCE [LARGE SCALE GENOMIC DNA]</scope>
    <source>
        <strain evidence="4 5">MAH-20</strain>
    </source>
</reference>
<feature type="transmembrane region" description="Helical" evidence="1">
    <location>
        <begin position="87"/>
        <end position="104"/>
    </location>
</feature>
<feature type="signal peptide" evidence="2">
    <location>
        <begin position="1"/>
        <end position="20"/>
    </location>
</feature>
<protein>
    <submittedName>
        <fullName evidence="4">PEPxxWA-CTERM sorting domain-containing protein</fullName>
    </submittedName>
</protein>
<dbReference type="Proteomes" id="UP000441389">
    <property type="component" value="Unassembled WGS sequence"/>
</dbReference>
<dbReference type="Pfam" id="PF07589">
    <property type="entry name" value="PEP-CTERM"/>
    <property type="match status" value="1"/>
</dbReference>
<feature type="chain" id="PRO_5026113265" evidence="2">
    <location>
        <begin position="21"/>
        <end position="114"/>
    </location>
</feature>
<keyword evidence="1" id="KW-0472">Membrane</keyword>
<keyword evidence="2" id="KW-0732">Signal</keyword>
<evidence type="ECO:0000259" key="3">
    <source>
        <dbReference type="Pfam" id="PF07589"/>
    </source>
</evidence>
<proteinExistence type="predicted"/>